<dbReference type="Proteomes" id="UP001596174">
    <property type="component" value="Unassembled WGS sequence"/>
</dbReference>
<name>A0ABW1G1F5_9ACTN</name>
<dbReference type="RefSeq" id="WP_380580753.1">
    <property type="nucleotide sequence ID" value="NZ_JBHSQJ010000020.1"/>
</dbReference>
<evidence type="ECO:0000313" key="1">
    <source>
        <dbReference type="EMBL" id="MFC5906891.1"/>
    </source>
</evidence>
<evidence type="ECO:0000313" key="2">
    <source>
        <dbReference type="Proteomes" id="UP001596174"/>
    </source>
</evidence>
<proteinExistence type="predicted"/>
<accession>A0ABW1G1F5</accession>
<feature type="non-terminal residue" evidence="1">
    <location>
        <position position="1"/>
    </location>
</feature>
<sequence>TLRADASALQSAAASLAAAHPSGTDEAAAMKASAEALASKASAQLASASASASAVLSGVSGRGNALADVRVQGLPTASTSGRRAVVLHITNSSAKTASYAVQVDFVDSSGKVVEHTVAFAEDVPAGGSVQVVAFAKSTPEQTTPRVAKAERH</sequence>
<keyword evidence="2" id="KW-1185">Reference proteome</keyword>
<dbReference type="EMBL" id="JBHSQJ010000020">
    <property type="protein sequence ID" value="MFC5906891.1"/>
    <property type="molecule type" value="Genomic_DNA"/>
</dbReference>
<comment type="caution">
    <text evidence="1">The sequence shown here is derived from an EMBL/GenBank/DDBJ whole genome shotgun (WGS) entry which is preliminary data.</text>
</comment>
<protein>
    <submittedName>
        <fullName evidence="1">Uncharacterized protein</fullName>
    </submittedName>
</protein>
<reference evidence="2" key="1">
    <citation type="journal article" date="2019" name="Int. J. Syst. Evol. Microbiol.">
        <title>The Global Catalogue of Microorganisms (GCM) 10K type strain sequencing project: providing services to taxonomists for standard genome sequencing and annotation.</title>
        <authorList>
            <consortium name="The Broad Institute Genomics Platform"/>
            <consortium name="The Broad Institute Genome Sequencing Center for Infectious Disease"/>
            <person name="Wu L."/>
            <person name="Ma J."/>
        </authorList>
    </citation>
    <scope>NUCLEOTIDE SEQUENCE [LARGE SCALE GENOMIC DNA]</scope>
    <source>
        <strain evidence="2">JCM 4816</strain>
    </source>
</reference>
<organism evidence="1 2">
    <name type="scientific">Streptacidiphilus monticola</name>
    <dbReference type="NCBI Taxonomy" id="2161674"/>
    <lineage>
        <taxon>Bacteria</taxon>
        <taxon>Bacillati</taxon>
        <taxon>Actinomycetota</taxon>
        <taxon>Actinomycetes</taxon>
        <taxon>Kitasatosporales</taxon>
        <taxon>Streptomycetaceae</taxon>
        <taxon>Streptacidiphilus</taxon>
    </lineage>
</organism>
<gene>
    <name evidence="1" type="ORF">ACFP3V_06650</name>
</gene>